<dbReference type="PANTHER" id="PTHR30265:SF4">
    <property type="entry name" value="KOW MOTIF FAMILY PROTEIN, EXPRESSED"/>
    <property type="match status" value="1"/>
</dbReference>
<dbReference type="InterPro" id="IPR047663">
    <property type="entry name" value="Transcription_antiterm_LoaP"/>
</dbReference>
<evidence type="ECO:0000256" key="2">
    <source>
        <dbReference type="ARBA" id="ARBA00023015"/>
    </source>
</evidence>
<comment type="similarity">
    <text evidence="4">Belongs to the NusG family.</text>
</comment>
<comment type="caution">
    <text evidence="6">The sequence shown here is derived from an EMBL/GenBank/DDBJ whole genome shotgun (WGS) entry which is preliminary data.</text>
</comment>
<protein>
    <recommendedName>
        <fullName evidence="4">Transcription termination/antitermination protein NusG</fullName>
    </recommendedName>
</protein>
<dbReference type="RefSeq" id="WP_379863560.1">
    <property type="nucleotide sequence ID" value="NZ_JBHTBW010000008.1"/>
</dbReference>
<dbReference type="InterPro" id="IPR006645">
    <property type="entry name" value="NGN-like_dom"/>
</dbReference>
<evidence type="ECO:0000256" key="1">
    <source>
        <dbReference type="ARBA" id="ARBA00022814"/>
    </source>
</evidence>
<dbReference type="PRINTS" id="PR00338">
    <property type="entry name" value="NUSGTNSCPFCT"/>
</dbReference>
<dbReference type="InterPro" id="IPR014722">
    <property type="entry name" value="Rib_uL2_dom2"/>
</dbReference>
<dbReference type="SUPFAM" id="SSF82679">
    <property type="entry name" value="N-utilization substance G protein NusG, N-terminal domain"/>
    <property type="match status" value="1"/>
</dbReference>
<sequence>MNWYALFVKVGHEDDVSKLILRKLTNNIIRCIVPKRMIPEKKNNYVKHVLRPLFPGYVFIQAKMTTSLYYKLTDMKNIIRLLNHGYLYQAKVRQQTPPKSEKLDLDKYYFCDIPQQQMDPILKLIDKNEIIGYSQICLKGSKVIVNSGPLKNMEGIIKKVDKRKKRAKITMEFLGKTTLIDVGVEILQDAVKPNPRPRNE</sequence>
<dbReference type="Proteomes" id="UP001596500">
    <property type="component" value="Unassembled WGS sequence"/>
</dbReference>
<evidence type="ECO:0000259" key="5">
    <source>
        <dbReference type="SMART" id="SM00738"/>
    </source>
</evidence>
<keyword evidence="4" id="KW-0806">Transcription termination</keyword>
<dbReference type="InterPro" id="IPR036735">
    <property type="entry name" value="NGN_dom_sf"/>
</dbReference>
<evidence type="ECO:0000256" key="4">
    <source>
        <dbReference type="RuleBase" id="RU000538"/>
    </source>
</evidence>
<keyword evidence="1 4" id="KW-0889">Transcription antitermination</keyword>
<proteinExistence type="inferred from homology"/>
<gene>
    <name evidence="6" type="primary">loaP</name>
    <name evidence="6" type="ORF">ACFQNG_03980</name>
</gene>
<reference evidence="7" key="1">
    <citation type="journal article" date="2019" name="Int. J. Syst. Evol. Microbiol.">
        <title>The Global Catalogue of Microorganisms (GCM) 10K type strain sequencing project: providing services to taxonomists for standard genome sequencing and annotation.</title>
        <authorList>
            <consortium name="The Broad Institute Genomics Platform"/>
            <consortium name="The Broad Institute Genome Sequencing Center for Infectious Disease"/>
            <person name="Wu L."/>
            <person name="Ma J."/>
        </authorList>
    </citation>
    <scope>NUCLEOTIDE SEQUENCE [LARGE SCALE GENOMIC DNA]</scope>
    <source>
        <strain evidence="7">CGMCC 1.12942</strain>
    </source>
</reference>
<keyword evidence="7" id="KW-1185">Reference proteome</keyword>
<dbReference type="SUPFAM" id="SSF50104">
    <property type="entry name" value="Translation proteins SH3-like domain"/>
    <property type="match status" value="1"/>
</dbReference>
<evidence type="ECO:0000313" key="7">
    <source>
        <dbReference type="Proteomes" id="UP001596500"/>
    </source>
</evidence>
<accession>A0ABW2RH42</accession>
<dbReference type="CDD" id="cd06091">
    <property type="entry name" value="KOW_NusG"/>
    <property type="match status" value="1"/>
</dbReference>
<dbReference type="NCBIfam" id="NF033641">
    <property type="entry name" value="antiterm_LoaP"/>
    <property type="match status" value="1"/>
</dbReference>
<dbReference type="EMBL" id="JBHTBW010000008">
    <property type="protein sequence ID" value="MFC7440319.1"/>
    <property type="molecule type" value="Genomic_DNA"/>
</dbReference>
<dbReference type="InterPro" id="IPR001062">
    <property type="entry name" value="Transcrpt_antiterm_NusG"/>
</dbReference>
<dbReference type="InterPro" id="IPR043425">
    <property type="entry name" value="NusG-like"/>
</dbReference>
<feature type="domain" description="NusG-like N-terminal" evidence="5">
    <location>
        <begin position="1"/>
        <end position="125"/>
    </location>
</feature>
<dbReference type="SMART" id="SM00738">
    <property type="entry name" value="NGN"/>
    <property type="match status" value="1"/>
</dbReference>
<organism evidence="6 7">
    <name type="scientific">Laceyella putida</name>
    <dbReference type="NCBI Taxonomy" id="110101"/>
    <lineage>
        <taxon>Bacteria</taxon>
        <taxon>Bacillati</taxon>
        <taxon>Bacillota</taxon>
        <taxon>Bacilli</taxon>
        <taxon>Bacillales</taxon>
        <taxon>Thermoactinomycetaceae</taxon>
        <taxon>Laceyella</taxon>
    </lineage>
</organism>
<name>A0ABW2RH42_9BACL</name>
<dbReference type="InterPro" id="IPR008991">
    <property type="entry name" value="Translation_prot_SH3-like_sf"/>
</dbReference>
<dbReference type="CDD" id="cd08000">
    <property type="entry name" value="NGN"/>
    <property type="match status" value="1"/>
</dbReference>
<dbReference type="Gene3D" id="3.30.70.940">
    <property type="entry name" value="NusG, N-terminal domain"/>
    <property type="match status" value="1"/>
</dbReference>
<dbReference type="Gene3D" id="2.30.30.30">
    <property type="match status" value="1"/>
</dbReference>
<evidence type="ECO:0000256" key="3">
    <source>
        <dbReference type="ARBA" id="ARBA00023163"/>
    </source>
</evidence>
<dbReference type="PANTHER" id="PTHR30265">
    <property type="entry name" value="RHO-INTERACTING TRANSCRIPTION TERMINATION FACTOR NUSG"/>
    <property type="match status" value="1"/>
</dbReference>
<keyword evidence="2 4" id="KW-0805">Transcription regulation</keyword>
<dbReference type="InterPro" id="IPR005824">
    <property type="entry name" value="KOW"/>
</dbReference>
<dbReference type="Pfam" id="PF02357">
    <property type="entry name" value="NusG"/>
    <property type="match status" value="1"/>
</dbReference>
<dbReference type="Pfam" id="PF00467">
    <property type="entry name" value="KOW"/>
    <property type="match status" value="1"/>
</dbReference>
<keyword evidence="3 4" id="KW-0804">Transcription</keyword>
<evidence type="ECO:0000313" key="6">
    <source>
        <dbReference type="EMBL" id="MFC7440319.1"/>
    </source>
</evidence>
<comment type="function">
    <text evidence="4">Participates in transcription elongation, termination and antitermination.</text>
</comment>